<dbReference type="AlphaFoldDB" id="A0A419RV57"/>
<dbReference type="InterPro" id="IPR027385">
    <property type="entry name" value="Beta-barrel_OMP"/>
</dbReference>
<dbReference type="SUPFAM" id="SSF56925">
    <property type="entry name" value="OMPA-like"/>
    <property type="match status" value="1"/>
</dbReference>
<dbReference type="InterPro" id="IPR006665">
    <property type="entry name" value="OmpA-like"/>
</dbReference>
<dbReference type="SUPFAM" id="SSF103088">
    <property type="entry name" value="OmpA-like"/>
    <property type="match status" value="1"/>
</dbReference>
<dbReference type="GO" id="GO:0006811">
    <property type="term" value="P:monoatomic ion transport"/>
    <property type="evidence" value="ECO:0007669"/>
    <property type="project" value="UniProtKB-KW"/>
</dbReference>
<dbReference type="EMBL" id="RAHX01000001">
    <property type="protein sequence ID" value="RJY09673.1"/>
    <property type="molecule type" value="Genomic_DNA"/>
</dbReference>
<evidence type="ECO:0000313" key="13">
    <source>
        <dbReference type="EMBL" id="RJY09673.1"/>
    </source>
</evidence>
<dbReference type="OrthoDB" id="189250at2"/>
<keyword evidence="2" id="KW-0813">Transport</keyword>
<dbReference type="GO" id="GO:0046930">
    <property type="term" value="C:pore complex"/>
    <property type="evidence" value="ECO:0007669"/>
    <property type="project" value="UniProtKB-KW"/>
</dbReference>
<dbReference type="Proteomes" id="UP000285232">
    <property type="component" value="Unassembled WGS sequence"/>
</dbReference>
<reference evidence="13 14" key="1">
    <citation type="journal article" date="2017" name="Int. J. Syst. Evol. Microbiol.">
        <title>Erythrobacter aquimixticola sp. nov., isolated from the junction between the ocean and a freshwater spring.</title>
        <authorList>
            <person name="Park S."/>
            <person name="Jung Y.T."/>
            <person name="Choi S.J."/>
            <person name="Yoon J.H."/>
        </authorList>
    </citation>
    <scope>NUCLEOTIDE SEQUENCE [LARGE SCALE GENOMIC DNA]</scope>
    <source>
        <strain evidence="13 14">JSSK-14</strain>
    </source>
</reference>
<evidence type="ECO:0000256" key="8">
    <source>
        <dbReference type="ARBA" id="ARBA00023136"/>
    </source>
</evidence>
<dbReference type="InterPro" id="IPR006664">
    <property type="entry name" value="OMP_bac"/>
</dbReference>
<keyword evidence="4" id="KW-0812">Transmembrane</keyword>
<dbReference type="PROSITE" id="PS51123">
    <property type="entry name" value="OMPA_2"/>
    <property type="match status" value="1"/>
</dbReference>
<dbReference type="GO" id="GO:0009279">
    <property type="term" value="C:cell outer membrane"/>
    <property type="evidence" value="ECO:0007669"/>
    <property type="project" value="UniProtKB-SubCell"/>
</dbReference>
<dbReference type="Pfam" id="PF00691">
    <property type="entry name" value="OmpA"/>
    <property type="match status" value="1"/>
</dbReference>
<dbReference type="Gene3D" id="2.40.160.20">
    <property type="match status" value="1"/>
</dbReference>
<dbReference type="InterPro" id="IPR036737">
    <property type="entry name" value="OmpA-like_sf"/>
</dbReference>
<evidence type="ECO:0000256" key="11">
    <source>
        <dbReference type="SAM" id="MobiDB-lite"/>
    </source>
</evidence>
<gene>
    <name evidence="13" type="ORF">D6201_10190</name>
</gene>
<evidence type="ECO:0000256" key="7">
    <source>
        <dbReference type="ARBA" id="ARBA00023114"/>
    </source>
</evidence>
<dbReference type="InterPro" id="IPR011250">
    <property type="entry name" value="OMP/PagP_B-barrel"/>
</dbReference>
<keyword evidence="3" id="KW-1134">Transmembrane beta strand</keyword>
<evidence type="ECO:0000256" key="3">
    <source>
        <dbReference type="ARBA" id="ARBA00022452"/>
    </source>
</evidence>
<comment type="subcellular location">
    <subcellularLocation>
        <location evidence="1">Cell outer membrane</location>
        <topology evidence="1">Multi-pass membrane protein</topology>
    </subcellularLocation>
</comment>
<dbReference type="PANTHER" id="PTHR30329:SF21">
    <property type="entry name" value="LIPOPROTEIN YIAD-RELATED"/>
    <property type="match status" value="1"/>
</dbReference>
<evidence type="ECO:0000256" key="4">
    <source>
        <dbReference type="ARBA" id="ARBA00022692"/>
    </source>
</evidence>
<dbReference type="PRINTS" id="PR01021">
    <property type="entry name" value="OMPADOMAIN"/>
</dbReference>
<evidence type="ECO:0000313" key="14">
    <source>
        <dbReference type="Proteomes" id="UP000285232"/>
    </source>
</evidence>
<protein>
    <submittedName>
        <fullName evidence="13">OmpA family protein</fullName>
    </submittedName>
</protein>
<keyword evidence="14" id="KW-1185">Reference proteome</keyword>
<keyword evidence="7" id="KW-0626">Porin</keyword>
<dbReference type="CDD" id="cd07185">
    <property type="entry name" value="OmpA_C-like"/>
    <property type="match status" value="1"/>
</dbReference>
<accession>A0A419RV57</accession>
<evidence type="ECO:0000256" key="2">
    <source>
        <dbReference type="ARBA" id="ARBA00022448"/>
    </source>
</evidence>
<evidence type="ECO:0000256" key="10">
    <source>
        <dbReference type="PROSITE-ProRule" id="PRU00473"/>
    </source>
</evidence>
<dbReference type="Pfam" id="PF13505">
    <property type="entry name" value="OMP_b-brl"/>
    <property type="match status" value="1"/>
</dbReference>
<keyword evidence="9" id="KW-0998">Cell outer membrane</keyword>
<evidence type="ECO:0000256" key="9">
    <source>
        <dbReference type="ARBA" id="ARBA00023237"/>
    </source>
</evidence>
<proteinExistence type="predicted"/>
<keyword evidence="6" id="KW-0406">Ion transport</keyword>
<evidence type="ECO:0000256" key="5">
    <source>
        <dbReference type="ARBA" id="ARBA00022729"/>
    </source>
</evidence>
<evidence type="ECO:0000256" key="1">
    <source>
        <dbReference type="ARBA" id="ARBA00004571"/>
    </source>
</evidence>
<comment type="caution">
    <text evidence="13">The sequence shown here is derived from an EMBL/GenBank/DDBJ whole genome shotgun (WGS) entry which is preliminary data.</text>
</comment>
<sequence length="398" mass="42192">MTSTLDCQRACVTCLCVSRIVGERVMKRSLWIAGATAMMATPAMAQDGPYVGVDGGAVLTQDTSVDIGNEREPVEIASDLGWIGAANAGYDWGSLRTELEGSYRSWSLDELTATARGIPTGGDDLETGTFALDGDASLASVMGNVLLDFGGDEGLGLSLGVGVGRTWLDIDASADETGPGYLDGNDSAWAWQGLAHARLPISDRVNAGLKYRYFSTLEFELDDSLGRFNEFEFAVHSLSVGVEIALGRRQEAAQVIQRPAPPAPRSIATAPPPPPPPPVDVSCNAGPYIAFFDWDEATITPEAAAVLNSAISAYRNCGTARVMLAGHTDTSGPRGYNQRLAERRNTAVRDYLLSRGISAARIAGEAFGESDLLVPTADGVREPQNRRVEVTYGPNAGM</sequence>
<organism evidence="13 14">
    <name type="scientific">Aurantiacibacter aquimixticola</name>
    <dbReference type="NCBI Taxonomy" id="1958945"/>
    <lineage>
        <taxon>Bacteria</taxon>
        <taxon>Pseudomonadati</taxon>
        <taxon>Pseudomonadota</taxon>
        <taxon>Alphaproteobacteria</taxon>
        <taxon>Sphingomonadales</taxon>
        <taxon>Erythrobacteraceae</taxon>
        <taxon>Aurantiacibacter</taxon>
    </lineage>
</organism>
<feature type="domain" description="OmpA-like" evidence="12">
    <location>
        <begin position="279"/>
        <end position="396"/>
    </location>
</feature>
<evidence type="ECO:0000256" key="6">
    <source>
        <dbReference type="ARBA" id="ARBA00023065"/>
    </source>
</evidence>
<keyword evidence="5" id="KW-0732">Signal</keyword>
<dbReference type="InterPro" id="IPR050330">
    <property type="entry name" value="Bact_OuterMem_StrucFunc"/>
</dbReference>
<dbReference type="PANTHER" id="PTHR30329">
    <property type="entry name" value="STATOR ELEMENT OF FLAGELLAR MOTOR COMPLEX"/>
    <property type="match status" value="1"/>
</dbReference>
<dbReference type="GO" id="GO:0015288">
    <property type="term" value="F:porin activity"/>
    <property type="evidence" value="ECO:0007669"/>
    <property type="project" value="UniProtKB-KW"/>
</dbReference>
<dbReference type="Gene3D" id="3.30.1330.60">
    <property type="entry name" value="OmpA-like domain"/>
    <property type="match status" value="1"/>
</dbReference>
<feature type="region of interest" description="Disordered" evidence="11">
    <location>
        <begin position="253"/>
        <end position="280"/>
    </location>
</feature>
<feature type="compositionally biased region" description="Pro residues" evidence="11">
    <location>
        <begin position="259"/>
        <end position="279"/>
    </location>
</feature>
<name>A0A419RV57_9SPHN</name>
<keyword evidence="8 10" id="KW-0472">Membrane</keyword>
<evidence type="ECO:0000259" key="12">
    <source>
        <dbReference type="PROSITE" id="PS51123"/>
    </source>
</evidence>